<dbReference type="InterPro" id="IPR001633">
    <property type="entry name" value="EAL_dom"/>
</dbReference>
<evidence type="ECO:0000256" key="1">
    <source>
        <dbReference type="SAM" id="Phobius"/>
    </source>
</evidence>
<dbReference type="SUPFAM" id="SSF55073">
    <property type="entry name" value="Nucleotide cyclase"/>
    <property type="match status" value="1"/>
</dbReference>
<dbReference type="InterPro" id="IPR050706">
    <property type="entry name" value="Cyclic-di-GMP_PDE-like"/>
</dbReference>
<dbReference type="InterPro" id="IPR035919">
    <property type="entry name" value="EAL_sf"/>
</dbReference>
<dbReference type="SMART" id="SM00052">
    <property type="entry name" value="EAL"/>
    <property type="match status" value="1"/>
</dbReference>
<evidence type="ECO:0000313" key="4">
    <source>
        <dbReference type="EMBL" id="KGJ53186.1"/>
    </source>
</evidence>
<comment type="caution">
    <text evidence="4">The sequence shown here is derived from an EMBL/GenBank/DDBJ whole genome shotgun (WGS) entry which is preliminary data.</text>
</comment>
<dbReference type="Pfam" id="PF00990">
    <property type="entry name" value="GGDEF"/>
    <property type="match status" value="1"/>
</dbReference>
<organism evidence="4 5">
    <name type="scientific">Clostridium innocuum</name>
    <dbReference type="NCBI Taxonomy" id="1522"/>
    <lineage>
        <taxon>Bacteria</taxon>
        <taxon>Bacillati</taxon>
        <taxon>Bacillota</taxon>
        <taxon>Clostridia</taxon>
        <taxon>Eubacteriales</taxon>
        <taxon>Clostridiaceae</taxon>
        <taxon>Clostridium</taxon>
    </lineage>
</organism>
<protein>
    <submittedName>
        <fullName evidence="4">Diguanylate cyclase</fullName>
    </submittedName>
</protein>
<dbReference type="PROSITE" id="PS50883">
    <property type="entry name" value="EAL"/>
    <property type="match status" value="1"/>
</dbReference>
<feature type="domain" description="GGDEF" evidence="3">
    <location>
        <begin position="342"/>
        <end position="474"/>
    </location>
</feature>
<dbReference type="InterPro" id="IPR000160">
    <property type="entry name" value="GGDEF_dom"/>
</dbReference>
<sequence>MKKHGSIKQAIVLAALSLLFFACIAGFYIDRIRNSLITDLKHNVQEISASTTTAIEIRIHDHMSTLENISYMLQNEHTTDTEKLLQALMSASANSEFMRYGITDEKGNCLTTDGMQFYVGDREYFKEALKGKSSFSNTLHDKIGGYDLNVFATPVRAEDGSIRNVLFAASRTKDVADKLLMEIYDGKGFSSIWDEEGNIVLNSNSETASRAVHNLKQLSFYDDFGTEKLKKQESGIVKFKSMNNEDRYLAYEPLGYNNWYVFSVVPVSVVTSQINNVIVIAAATWFLVALVLSGIICYLYMSRVRNEKKIDKVVFYDDLTSHYNYNKFRMDVQMLLDKGQADSYALIEFDVSDFKLLNELYGYQGGDQLLITTMRLCEENCSADERCARISADRFIVLWKMRDTDSIASRYAALMEAVQEDMRKQREQFKADFYAGVYLLQNTDREFSPCHDRCMHAKMLGKAEKKQRCTFFSEKMYDTMLYQKRLEGQMEQALQHKEFKVFLQPKVTLRDDIVHSAEALVRWDSPIFGMIPPMAFIPLFEKNGFLEQLDMYMMDEVCQLLKKWEQTYPSLRISINVSRMYIFRPGFARRVLEIVERNGVSTKQLEIEITESVIFDRSLELFAIIQELRSYGFRISMDDFGSGYSSLNMLKDIPIDTIKLDQVFFQTNHGNTQRARDIVGGVLSLAKTLGIHSVAEGIEEADEVVFLKEHGCDEIQGYYYSKPLCVEDFEAYICRQNADK</sequence>
<name>A0A099I6I5_CLOIN</name>
<proteinExistence type="predicted"/>
<accession>A0A099I6I5</accession>
<dbReference type="PANTHER" id="PTHR33121:SF71">
    <property type="entry name" value="OXYGEN SENSOR PROTEIN DOSP"/>
    <property type="match status" value="1"/>
</dbReference>
<dbReference type="Gene3D" id="3.30.450.20">
    <property type="entry name" value="PAS domain"/>
    <property type="match status" value="1"/>
</dbReference>
<dbReference type="InterPro" id="IPR029787">
    <property type="entry name" value="Nucleotide_cyclase"/>
</dbReference>
<dbReference type="Gene3D" id="3.20.20.450">
    <property type="entry name" value="EAL domain"/>
    <property type="match status" value="1"/>
</dbReference>
<dbReference type="PANTHER" id="PTHR33121">
    <property type="entry name" value="CYCLIC DI-GMP PHOSPHODIESTERASE PDEF"/>
    <property type="match status" value="1"/>
</dbReference>
<evidence type="ECO:0000313" key="5">
    <source>
        <dbReference type="Proteomes" id="UP000030008"/>
    </source>
</evidence>
<dbReference type="Pfam" id="PF00563">
    <property type="entry name" value="EAL"/>
    <property type="match status" value="1"/>
</dbReference>
<keyword evidence="1" id="KW-0812">Transmembrane</keyword>
<dbReference type="PROSITE" id="PS51257">
    <property type="entry name" value="PROKAR_LIPOPROTEIN"/>
    <property type="match status" value="1"/>
</dbReference>
<dbReference type="SUPFAM" id="SSF141868">
    <property type="entry name" value="EAL domain-like"/>
    <property type="match status" value="1"/>
</dbReference>
<gene>
    <name evidence="4" type="ORF">CIAN88_10620</name>
</gene>
<dbReference type="CDD" id="cd18774">
    <property type="entry name" value="PDC2_HK_sensor"/>
    <property type="match status" value="1"/>
</dbReference>
<dbReference type="Gene3D" id="3.30.70.270">
    <property type="match status" value="1"/>
</dbReference>
<dbReference type="EMBL" id="JQIF01000044">
    <property type="protein sequence ID" value="KGJ53186.1"/>
    <property type="molecule type" value="Genomic_DNA"/>
</dbReference>
<dbReference type="GO" id="GO:0071111">
    <property type="term" value="F:cyclic-guanylate-specific phosphodiesterase activity"/>
    <property type="evidence" value="ECO:0007669"/>
    <property type="project" value="InterPro"/>
</dbReference>
<dbReference type="Proteomes" id="UP000030008">
    <property type="component" value="Unassembled WGS sequence"/>
</dbReference>
<keyword evidence="1" id="KW-0472">Membrane</keyword>
<dbReference type="PROSITE" id="PS50887">
    <property type="entry name" value="GGDEF"/>
    <property type="match status" value="1"/>
</dbReference>
<dbReference type="SMART" id="SM00267">
    <property type="entry name" value="GGDEF"/>
    <property type="match status" value="1"/>
</dbReference>
<feature type="domain" description="EAL" evidence="2">
    <location>
        <begin position="483"/>
        <end position="737"/>
    </location>
</feature>
<evidence type="ECO:0000259" key="2">
    <source>
        <dbReference type="PROSITE" id="PS50883"/>
    </source>
</evidence>
<feature type="transmembrane region" description="Helical" evidence="1">
    <location>
        <begin position="277"/>
        <end position="301"/>
    </location>
</feature>
<dbReference type="InterPro" id="IPR043128">
    <property type="entry name" value="Rev_trsase/Diguanyl_cyclase"/>
</dbReference>
<reference evidence="4 5" key="1">
    <citation type="submission" date="2014-08" db="EMBL/GenBank/DDBJ databases">
        <title>Clostridium innocuum, an unnegligible vancomycin-resistant pathogen causing extra-intestinal infections.</title>
        <authorList>
            <person name="Feng Y."/>
            <person name="Chiu C.-H."/>
        </authorList>
    </citation>
    <scope>NUCLEOTIDE SEQUENCE [LARGE SCALE GENOMIC DNA]</scope>
    <source>
        <strain evidence="4 5">AN88</strain>
    </source>
</reference>
<keyword evidence="1" id="KW-1133">Transmembrane helix</keyword>
<dbReference type="RefSeq" id="WP_044905383.1">
    <property type="nucleotide sequence ID" value="NZ_JQIF01000044.1"/>
</dbReference>
<evidence type="ECO:0000259" key="3">
    <source>
        <dbReference type="PROSITE" id="PS50887"/>
    </source>
</evidence>
<dbReference type="AlphaFoldDB" id="A0A099I6I5"/>
<dbReference type="CDD" id="cd01948">
    <property type="entry name" value="EAL"/>
    <property type="match status" value="1"/>
</dbReference>